<sequence>MLVNHERRLLNKAAGSDNYRISIQRNPDASWPGDHSRLTALESIGHLERVGVSDGFATWQITATGLTQLQALVGGAA</sequence>
<accession>A0AAJ1TSW9</accession>
<evidence type="ECO:0000313" key="2">
    <source>
        <dbReference type="Proteomes" id="UP001223420"/>
    </source>
</evidence>
<name>A0AAJ1TSW9_9HYPH</name>
<dbReference type="EMBL" id="JAUSWL010000004">
    <property type="protein sequence ID" value="MDQ0544026.1"/>
    <property type="molecule type" value="Genomic_DNA"/>
</dbReference>
<evidence type="ECO:0000313" key="1">
    <source>
        <dbReference type="EMBL" id="MDQ0544026.1"/>
    </source>
</evidence>
<dbReference type="RefSeq" id="WP_230366455.1">
    <property type="nucleotide sequence ID" value="NZ_JAJALK010000005.1"/>
</dbReference>
<protein>
    <submittedName>
        <fullName evidence="1">Uncharacterized protein</fullName>
    </submittedName>
</protein>
<gene>
    <name evidence="1" type="ORF">QO001_002955</name>
</gene>
<dbReference type="Proteomes" id="UP001223420">
    <property type="component" value="Unassembled WGS sequence"/>
</dbReference>
<organism evidence="1 2">
    <name type="scientific">Methylobacterium brachiatum</name>
    <dbReference type="NCBI Taxonomy" id="269660"/>
    <lineage>
        <taxon>Bacteria</taxon>
        <taxon>Pseudomonadati</taxon>
        <taxon>Pseudomonadota</taxon>
        <taxon>Alphaproteobacteria</taxon>
        <taxon>Hyphomicrobiales</taxon>
        <taxon>Methylobacteriaceae</taxon>
        <taxon>Methylobacterium</taxon>
    </lineage>
</organism>
<reference evidence="1" key="1">
    <citation type="submission" date="2023-07" db="EMBL/GenBank/DDBJ databases">
        <title>Genomic Encyclopedia of Type Strains, Phase IV (KMG-IV): sequencing the most valuable type-strain genomes for metagenomic binning, comparative biology and taxonomic classification.</title>
        <authorList>
            <person name="Goeker M."/>
        </authorList>
    </citation>
    <scope>NUCLEOTIDE SEQUENCE</scope>
    <source>
        <strain evidence="1">DSM 19569</strain>
    </source>
</reference>
<comment type="caution">
    <text evidence="1">The sequence shown here is derived from an EMBL/GenBank/DDBJ whole genome shotgun (WGS) entry which is preliminary data.</text>
</comment>
<dbReference type="AlphaFoldDB" id="A0AAJ1TSW9"/>
<proteinExistence type="predicted"/>